<dbReference type="PANTHER" id="PTHR33710">
    <property type="entry name" value="BNAC02G09200D PROTEIN"/>
    <property type="match status" value="1"/>
</dbReference>
<dbReference type="GeneID" id="140021199"/>
<reference evidence="2" key="1">
    <citation type="submission" date="2025-08" db="UniProtKB">
        <authorList>
            <consortium name="RefSeq"/>
        </authorList>
    </citation>
    <scope>IDENTIFICATION</scope>
    <source>
        <tissue evidence="2">Leaves</tissue>
    </source>
</reference>
<keyword evidence="1" id="KW-1185">Reference proteome</keyword>
<evidence type="ECO:0000313" key="2">
    <source>
        <dbReference type="RefSeq" id="XP_071928065.1"/>
    </source>
</evidence>
<dbReference type="Gene3D" id="3.60.10.10">
    <property type="entry name" value="Endonuclease/exonuclease/phosphatase"/>
    <property type="match status" value="1"/>
</dbReference>
<dbReference type="RefSeq" id="XP_071928065.1">
    <property type="nucleotide sequence ID" value="XM_072071964.1"/>
</dbReference>
<protein>
    <recommendedName>
        <fullName evidence="3">Endonuclease/exonuclease/phosphatase domain-containing protein</fullName>
    </recommendedName>
</protein>
<dbReference type="PANTHER" id="PTHR33710:SF71">
    <property type="entry name" value="ENDONUCLEASE_EXONUCLEASE_PHOSPHATASE DOMAIN-CONTAINING PROTEIN"/>
    <property type="match status" value="1"/>
</dbReference>
<organism evidence="1 2">
    <name type="scientific">Coffea arabica</name>
    <name type="common">Arabian coffee</name>
    <dbReference type="NCBI Taxonomy" id="13443"/>
    <lineage>
        <taxon>Eukaryota</taxon>
        <taxon>Viridiplantae</taxon>
        <taxon>Streptophyta</taxon>
        <taxon>Embryophyta</taxon>
        <taxon>Tracheophyta</taxon>
        <taxon>Spermatophyta</taxon>
        <taxon>Magnoliopsida</taxon>
        <taxon>eudicotyledons</taxon>
        <taxon>Gunneridae</taxon>
        <taxon>Pentapetalae</taxon>
        <taxon>asterids</taxon>
        <taxon>lamiids</taxon>
        <taxon>Gentianales</taxon>
        <taxon>Rubiaceae</taxon>
        <taxon>Ixoroideae</taxon>
        <taxon>Gardenieae complex</taxon>
        <taxon>Bertiereae - Coffeeae clade</taxon>
        <taxon>Coffeeae</taxon>
        <taxon>Coffea</taxon>
    </lineage>
</organism>
<evidence type="ECO:0000313" key="1">
    <source>
        <dbReference type="Proteomes" id="UP001652660"/>
    </source>
</evidence>
<name>A0ABM4W8F6_COFAR</name>
<dbReference type="Proteomes" id="UP001652660">
    <property type="component" value="Chromosome 11e"/>
</dbReference>
<gene>
    <name evidence="2" type="primary">LOC140021199</name>
</gene>
<evidence type="ECO:0008006" key="3">
    <source>
        <dbReference type="Google" id="ProtNLM"/>
    </source>
</evidence>
<proteinExistence type="predicted"/>
<sequence length="247" mass="28817">MKVLVWNCQGVGSLLIVPQLREANNLFAPNIVFLSETKNRIKYMEKVKTILRFDEMTVVEAMNRAGGMTLMWNRNINVMRVVTTAFTIEAHVKDLNSKEDWLREEWSFKDFKEFIGTNDLVDIGFKGNPWTWSNNWKEEGEVRQRLDRGLSSPAWYQTFEGASCDHLETYGSDHSMLLFNTNPLAKRRKKRLTKKIAYCKVALLKWRNSFSSNSQKKINQVKQQLGELDSADCQDKKTRRTVLKQQL</sequence>
<accession>A0ABM4W8F6</accession>
<dbReference type="InterPro" id="IPR036691">
    <property type="entry name" value="Endo/exonu/phosph_ase_sf"/>
</dbReference>
<dbReference type="SUPFAM" id="SSF56219">
    <property type="entry name" value="DNase I-like"/>
    <property type="match status" value="1"/>
</dbReference>